<gene>
    <name evidence="2" type="ORF">A6F49_03910</name>
</gene>
<evidence type="ECO:0000313" key="2">
    <source>
        <dbReference type="EMBL" id="OAV62953.1"/>
    </source>
</evidence>
<dbReference type="RefSeq" id="WP_043055986.1">
    <property type="nucleotide sequence ID" value="NZ_LXEY01000006.1"/>
</dbReference>
<keyword evidence="1" id="KW-0472">Membrane</keyword>
<dbReference type="EMBL" id="LXEY01000006">
    <property type="protein sequence ID" value="OAV62953.1"/>
    <property type="molecule type" value="Genomic_DNA"/>
</dbReference>
<feature type="transmembrane region" description="Helical" evidence="1">
    <location>
        <begin position="55"/>
        <end position="77"/>
    </location>
</feature>
<name>A0A1B7M2Y1_9MICC</name>
<dbReference type="AlphaFoldDB" id="A0A1B7M2Y1"/>
<keyword evidence="1" id="KW-1133">Transmembrane helix</keyword>
<evidence type="ECO:0000256" key="1">
    <source>
        <dbReference type="SAM" id="Phobius"/>
    </source>
</evidence>
<sequence>MNTSPKRILWWGVGFLILGAIAFYMYTSVGFQTGLASTQTSQALWFWLFNPVLNIIQNAAFPVGAALIGASVVIQYLTAPQSALNQQQTQPDELS</sequence>
<proteinExistence type="predicted"/>
<dbReference type="OrthoDB" id="5007569at2"/>
<comment type="caution">
    <text evidence="2">The sequence shown here is derived from an EMBL/GenBank/DDBJ whole genome shotgun (WGS) entry which is preliminary data.</text>
</comment>
<protein>
    <submittedName>
        <fullName evidence="2">Uncharacterized protein</fullName>
    </submittedName>
</protein>
<feature type="transmembrane region" description="Helical" evidence="1">
    <location>
        <begin position="7"/>
        <end position="26"/>
    </location>
</feature>
<reference evidence="2 3" key="1">
    <citation type="submission" date="2016-04" db="EMBL/GenBank/DDBJ databases">
        <title>First whole genome shotgun sequence of the bacterium Enteractinococcus sp. strain UASWS1574.</title>
        <authorList>
            <person name="Crovadore J."/>
            <person name="Chablais R."/>
            <person name="Lefort F."/>
        </authorList>
    </citation>
    <scope>NUCLEOTIDE SEQUENCE [LARGE SCALE GENOMIC DNA]</scope>
    <source>
        <strain evidence="2 3">UASWS1574</strain>
    </source>
</reference>
<organism evidence="2 3">
    <name type="scientific">Enteractinococcus helveticum</name>
    <dbReference type="NCBI Taxonomy" id="1837282"/>
    <lineage>
        <taxon>Bacteria</taxon>
        <taxon>Bacillati</taxon>
        <taxon>Actinomycetota</taxon>
        <taxon>Actinomycetes</taxon>
        <taxon>Micrococcales</taxon>
        <taxon>Micrococcaceae</taxon>
    </lineage>
</organism>
<dbReference type="Proteomes" id="UP000078292">
    <property type="component" value="Unassembled WGS sequence"/>
</dbReference>
<accession>A0A1B7M2Y1</accession>
<evidence type="ECO:0000313" key="3">
    <source>
        <dbReference type="Proteomes" id="UP000078292"/>
    </source>
</evidence>
<keyword evidence="3" id="KW-1185">Reference proteome</keyword>
<keyword evidence="1" id="KW-0812">Transmembrane</keyword>